<gene>
    <name evidence="2" type="ORF">BpHYR1_018694</name>
</gene>
<dbReference type="AlphaFoldDB" id="A0A3M7S5G0"/>
<evidence type="ECO:0000313" key="2">
    <source>
        <dbReference type="EMBL" id="RNA31043.1"/>
    </source>
</evidence>
<protein>
    <recommendedName>
        <fullName evidence="4">Secreted protein</fullName>
    </recommendedName>
</protein>
<dbReference type="EMBL" id="REGN01002003">
    <property type="protein sequence ID" value="RNA31043.1"/>
    <property type="molecule type" value="Genomic_DNA"/>
</dbReference>
<sequence length="154" mass="17832">MFNLFLSFGLLSSAVILLQVPGQIRLLNFIFASLKFCCIEIKLNEILKFLFEFLNLTRFQTFSIENKIKNKEKKEAIRNRLMIWSTNKHYLLIASYAMWAHITKACFHATNKNRLVKSCVTFCRQNYAIRECVVDGVTFLALLGLKARLKSSAI</sequence>
<comment type="caution">
    <text evidence="2">The sequence shown here is derived from an EMBL/GenBank/DDBJ whole genome shotgun (WGS) entry which is preliminary data.</text>
</comment>
<proteinExistence type="predicted"/>
<reference evidence="2 3" key="1">
    <citation type="journal article" date="2018" name="Sci. Rep.">
        <title>Genomic signatures of local adaptation to the degree of environmental predictability in rotifers.</title>
        <authorList>
            <person name="Franch-Gras L."/>
            <person name="Hahn C."/>
            <person name="Garcia-Roger E.M."/>
            <person name="Carmona M.J."/>
            <person name="Serra M."/>
            <person name="Gomez A."/>
        </authorList>
    </citation>
    <scope>NUCLEOTIDE SEQUENCE [LARGE SCALE GENOMIC DNA]</scope>
    <source>
        <strain evidence="2">HYR1</strain>
    </source>
</reference>
<dbReference type="Proteomes" id="UP000276133">
    <property type="component" value="Unassembled WGS sequence"/>
</dbReference>
<feature type="signal peptide" evidence="1">
    <location>
        <begin position="1"/>
        <end position="18"/>
    </location>
</feature>
<feature type="chain" id="PRO_5018222955" description="Secreted protein" evidence="1">
    <location>
        <begin position="19"/>
        <end position="154"/>
    </location>
</feature>
<evidence type="ECO:0008006" key="4">
    <source>
        <dbReference type="Google" id="ProtNLM"/>
    </source>
</evidence>
<name>A0A3M7S5G0_BRAPC</name>
<organism evidence="2 3">
    <name type="scientific">Brachionus plicatilis</name>
    <name type="common">Marine rotifer</name>
    <name type="synonym">Brachionus muelleri</name>
    <dbReference type="NCBI Taxonomy" id="10195"/>
    <lineage>
        <taxon>Eukaryota</taxon>
        <taxon>Metazoa</taxon>
        <taxon>Spiralia</taxon>
        <taxon>Gnathifera</taxon>
        <taxon>Rotifera</taxon>
        <taxon>Eurotatoria</taxon>
        <taxon>Monogononta</taxon>
        <taxon>Pseudotrocha</taxon>
        <taxon>Ploima</taxon>
        <taxon>Brachionidae</taxon>
        <taxon>Brachionus</taxon>
    </lineage>
</organism>
<keyword evidence="1" id="KW-0732">Signal</keyword>
<keyword evidence="3" id="KW-1185">Reference proteome</keyword>
<evidence type="ECO:0000256" key="1">
    <source>
        <dbReference type="SAM" id="SignalP"/>
    </source>
</evidence>
<evidence type="ECO:0000313" key="3">
    <source>
        <dbReference type="Proteomes" id="UP000276133"/>
    </source>
</evidence>
<accession>A0A3M7S5G0</accession>